<name>A0A8H3TYE4_9TREE</name>
<organism evidence="2 3">
    <name type="scientific">Naganishia liquefaciens</name>
    <dbReference type="NCBI Taxonomy" id="104408"/>
    <lineage>
        <taxon>Eukaryota</taxon>
        <taxon>Fungi</taxon>
        <taxon>Dikarya</taxon>
        <taxon>Basidiomycota</taxon>
        <taxon>Agaricomycotina</taxon>
        <taxon>Tremellomycetes</taxon>
        <taxon>Filobasidiales</taxon>
        <taxon>Filobasidiaceae</taxon>
        <taxon>Naganishia</taxon>
    </lineage>
</organism>
<feature type="region of interest" description="Disordered" evidence="1">
    <location>
        <begin position="349"/>
        <end position="425"/>
    </location>
</feature>
<protein>
    <submittedName>
        <fullName evidence="2">Uncharacterized protein</fullName>
    </submittedName>
</protein>
<proteinExistence type="predicted"/>
<dbReference type="AlphaFoldDB" id="A0A8H3TYE4"/>
<keyword evidence="3" id="KW-1185">Reference proteome</keyword>
<reference evidence="2" key="1">
    <citation type="submission" date="2020-07" db="EMBL/GenBank/DDBJ databases">
        <title>Draft Genome Sequence of a Deep-Sea Yeast, Naganishia (Cryptococcus) liquefaciens strain N6.</title>
        <authorList>
            <person name="Han Y.W."/>
            <person name="Kajitani R."/>
            <person name="Morimoto H."/>
            <person name="Parhat M."/>
            <person name="Tsubouchi H."/>
            <person name="Bakenova O."/>
            <person name="Ogata M."/>
            <person name="Argunhan B."/>
            <person name="Aoki R."/>
            <person name="Kajiwara S."/>
            <person name="Itoh T."/>
            <person name="Iwasaki H."/>
        </authorList>
    </citation>
    <scope>NUCLEOTIDE SEQUENCE</scope>
    <source>
        <strain evidence="2">N6</strain>
    </source>
</reference>
<feature type="compositionally biased region" description="Acidic residues" evidence="1">
    <location>
        <begin position="512"/>
        <end position="521"/>
    </location>
</feature>
<gene>
    <name evidence="2" type="ORF">NliqN6_5520</name>
</gene>
<comment type="caution">
    <text evidence="2">The sequence shown here is derived from an EMBL/GenBank/DDBJ whole genome shotgun (WGS) entry which is preliminary data.</text>
</comment>
<feature type="compositionally biased region" description="Basic and acidic residues" evidence="1">
    <location>
        <begin position="404"/>
        <end position="425"/>
    </location>
</feature>
<evidence type="ECO:0000256" key="1">
    <source>
        <dbReference type="SAM" id="MobiDB-lite"/>
    </source>
</evidence>
<evidence type="ECO:0000313" key="2">
    <source>
        <dbReference type="EMBL" id="GHJ89118.1"/>
    </source>
</evidence>
<feature type="compositionally biased region" description="Low complexity" evidence="1">
    <location>
        <begin position="387"/>
        <end position="399"/>
    </location>
</feature>
<feature type="region of interest" description="Disordered" evidence="1">
    <location>
        <begin position="270"/>
        <end position="330"/>
    </location>
</feature>
<dbReference type="Proteomes" id="UP000620104">
    <property type="component" value="Unassembled WGS sequence"/>
</dbReference>
<dbReference type="EMBL" id="BLZA01000035">
    <property type="protein sequence ID" value="GHJ89118.1"/>
    <property type="molecule type" value="Genomic_DNA"/>
</dbReference>
<feature type="region of interest" description="Disordered" evidence="1">
    <location>
        <begin position="1"/>
        <end position="31"/>
    </location>
</feature>
<feature type="compositionally biased region" description="Low complexity" evidence="1">
    <location>
        <begin position="459"/>
        <end position="485"/>
    </location>
</feature>
<sequence length="521" mass="55902">MARPRDRAWGETYDPLLTTSPARPPSLPMSCTSTIPIPDLSALTMAVPEMVIADAANDPASPPPPPARRRRIPFAAAAAGKRNHRATPTHDEAFALRVGELGAGMVSEGVTPIEEISTGSGEAPSEGRACVPGIDIQQRRPSIGRTRPLHEDKQMCAEGWAVVGSPEASTRRTSSEQMESSKRKLVNFTPYTTTPITRYYNPRKESDFSVASSISGRDGSITSTDYPFLCSPHDSPPLDACAYKGTILDLVSDPQEIREYRNLERWKEIKDRRASGSTSAASGGGRSWEGSRSGSINLGRRSSVEQGMTRKTSVGEHSMSGHPHTGRFYHAHSPRTTWTMLGDHPTFVDPTDIVPGSSPTTRRSLDIDTSLSALNGGGRSTSRQHSSRASPTSPSSSTTGQHLFHPDLHPVADHHIPPRGHMRNETTRDTLKDLNSIAHSDTALYVHQSPDPHSTGNRAADPSAATLAADPPETEETSPSSSSGTVRPPLLVVAGGGKPKAQTVADFRGANDDDDVLEAEE</sequence>
<evidence type="ECO:0000313" key="3">
    <source>
        <dbReference type="Proteomes" id="UP000620104"/>
    </source>
</evidence>
<dbReference type="OrthoDB" id="2596761at2759"/>
<feature type="region of interest" description="Disordered" evidence="1">
    <location>
        <begin position="446"/>
        <end position="521"/>
    </location>
</feature>
<accession>A0A8H3TYE4</accession>
<feature type="compositionally biased region" description="Polar residues" evidence="1">
    <location>
        <begin position="357"/>
        <end position="373"/>
    </location>
</feature>